<organism evidence="2 3">
    <name type="scientific">Caenorhabditis nigoni</name>
    <dbReference type="NCBI Taxonomy" id="1611254"/>
    <lineage>
        <taxon>Eukaryota</taxon>
        <taxon>Metazoa</taxon>
        <taxon>Ecdysozoa</taxon>
        <taxon>Nematoda</taxon>
        <taxon>Chromadorea</taxon>
        <taxon>Rhabditida</taxon>
        <taxon>Rhabditina</taxon>
        <taxon>Rhabditomorpha</taxon>
        <taxon>Rhabditoidea</taxon>
        <taxon>Rhabditidae</taxon>
        <taxon>Peloderinae</taxon>
        <taxon>Caenorhabditis</taxon>
    </lineage>
</organism>
<dbReference type="AlphaFoldDB" id="A0A2G5SGD0"/>
<reference evidence="3" key="1">
    <citation type="submission" date="2017-10" db="EMBL/GenBank/DDBJ databases">
        <title>Rapid genome shrinkage in a self-fertile nematode reveals novel sperm competition proteins.</title>
        <authorList>
            <person name="Yin D."/>
            <person name="Schwarz E.M."/>
            <person name="Thomas C.G."/>
            <person name="Felde R.L."/>
            <person name="Korf I.F."/>
            <person name="Cutter A.D."/>
            <person name="Schartner C.M."/>
            <person name="Ralston E.J."/>
            <person name="Meyer B.J."/>
            <person name="Haag E.S."/>
        </authorList>
    </citation>
    <scope>NUCLEOTIDE SEQUENCE [LARGE SCALE GENOMIC DNA]</scope>
    <source>
        <strain evidence="3">JU1422</strain>
    </source>
</reference>
<evidence type="ECO:0000313" key="3">
    <source>
        <dbReference type="Proteomes" id="UP000230233"/>
    </source>
</evidence>
<evidence type="ECO:0000256" key="1">
    <source>
        <dbReference type="SAM" id="MobiDB-lite"/>
    </source>
</evidence>
<dbReference type="Proteomes" id="UP000230233">
    <property type="component" value="Unassembled WGS sequence"/>
</dbReference>
<comment type="caution">
    <text evidence="2">The sequence shown here is derived from an EMBL/GenBank/DDBJ whole genome shotgun (WGS) entry which is preliminary data.</text>
</comment>
<sequence>MAVERRCVESTFNYRDVMEQLNLYVTYSMKLEQGNFLKRGNQESPRLYQAGTLPNRSQPPNLRSGGHGNGL</sequence>
<protein>
    <submittedName>
        <fullName evidence="2">Uncharacterized protein</fullName>
    </submittedName>
</protein>
<evidence type="ECO:0000313" key="2">
    <source>
        <dbReference type="EMBL" id="PIC14165.1"/>
    </source>
</evidence>
<feature type="compositionally biased region" description="Polar residues" evidence="1">
    <location>
        <begin position="52"/>
        <end position="61"/>
    </location>
</feature>
<gene>
    <name evidence="2" type="ORF">B9Z55_027166</name>
</gene>
<dbReference type="EMBL" id="PDUG01000008">
    <property type="protein sequence ID" value="PIC14165.1"/>
    <property type="molecule type" value="Genomic_DNA"/>
</dbReference>
<accession>A0A2G5SGD0</accession>
<name>A0A2G5SGD0_9PELO</name>
<feature type="region of interest" description="Disordered" evidence="1">
    <location>
        <begin position="38"/>
        <end position="71"/>
    </location>
</feature>
<keyword evidence="3" id="KW-1185">Reference proteome</keyword>
<proteinExistence type="predicted"/>